<dbReference type="PANTHER" id="PTHR19143">
    <property type="entry name" value="FIBRINOGEN/TENASCIN/ANGIOPOEITIN"/>
    <property type="match status" value="1"/>
</dbReference>
<dbReference type="AlphaFoldDB" id="A0A034VH08"/>
<reference evidence="4" key="1">
    <citation type="journal article" date="2014" name="BMC Genomics">
        <title>Characterizing the developmental transcriptome of the oriental fruit fly, Bactrocera dorsalis (Diptera: Tephritidae) through comparative genomic analysis with Drosophila melanogaster utilizing modENCODE datasets.</title>
        <authorList>
            <person name="Geib S.M."/>
            <person name="Calla B."/>
            <person name="Hall B."/>
            <person name="Hou S."/>
            <person name="Manoukis N.C."/>
        </authorList>
    </citation>
    <scope>NUCLEOTIDE SEQUENCE</scope>
    <source>
        <strain evidence="4">Punador</strain>
    </source>
</reference>
<dbReference type="PROSITE" id="PS00514">
    <property type="entry name" value="FIBRINOGEN_C_1"/>
    <property type="match status" value="1"/>
</dbReference>
<dbReference type="PROSITE" id="PS51406">
    <property type="entry name" value="FIBRINOGEN_C_2"/>
    <property type="match status" value="1"/>
</dbReference>
<dbReference type="InterPro" id="IPR050373">
    <property type="entry name" value="Fibrinogen_C-term_domain"/>
</dbReference>
<protein>
    <submittedName>
        <fullName evidence="4">Fibrinogen C domain-containing protein 1</fullName>
    </submittedName>
</protein>
<accession>A0A034VH08</accession>
<proteinExistence type="predicted"/>
<dbReference type="PANTHER" id="PTHR19143:SF327">
    <property type="entry name" value="FI21813P1-RELATED"/>
    <property type="match status" value="1"/>
</dbReference>
<comment type="function">
    <text evidence="2">Lectin involved in innate immunity. Agglutinates all types of human erythrocytes, Gram-positive and Gram-negative bacteria. Has a stronger agglutinating activity towards Gram-negative bacteria than towards Gram-positive bacteria. Specifically recognizes acetyl group-containing substances on agglutinated cells. The hemagglutinating activity was inhibited by EDTA, acetyl group-containing mono- and disaccharides, N-acetyl derivatives of amino acids, other acetyl group-containing substances, propionamide and benzamide. Enhances the antimicrobial activity of big defensin against Gram-positive bacteria but not against Gram-negative bacteria.</text>
</comment>
<dbReference type="InterPro" id="IPR036056">
    <property type="entry name" value="Fibrinogen-like_C"/>
</dbReference>
<evidence type="ECO:0000259" key="3">
    <source>
        <dbReference type="PROSITE" id="PS51406"/>
    </source>
</evidence>
<evidence type="ECO:0000256" key="1">
    <source>
        <dbReference type="ARBA" id="ARBA00023157"/>
    </source>
</evidence>
<name>A0A034VH08_BACDO</name>
<dbReference type="Gene3D" id="3.90.215.10">
    <property type="entry name" value="Gamma Fibrinogen, chain A, domain 1"/>
    <property type="match status" value="1"/>
</dbReference>
<dbReference type="SUPFAM" id="SSF56496">
    <property type="entry name" value="Fibrinogen C-terminal domain-like"/>
    <property type="match status" value="1"/>
</dbReference>
<keyword evidence="1" id="KW-1015">Disulfide bond</keyword>
<dbReference type="InterPro" id="IPR020837">
    <property type="entry name" value="Fibrinogen_CS"/>
</dbReference>
<gene>
    <name evidence="4" type="primary">FBCD1</name>
</gene>
<evidence type="ECO:0000256" key="2">
    <source>
        <dbReference type="ARBA" id="ARBA00053344"/>
    </source>
</evidence>
<evidence type="ECO:0000313" key="4">
    <source>
        <dbReference type="EMBL" id="JAC41769.1"/>
    </source>
</evidence>
<dbReference type="GO" id="GO:0030246">
    <property type="term" value="F:carbohydrate binding"/>
    <property type="evidence" value="ECO:0007669"/>
    <property type="project" value="UniProtKB-ARBA"/>
</dbReference>
<dbReference type="OrthoDB" id="6145874at2759"/>
<dbReference type="InterPro" id="IPR014716">
    <property type="entry name" value="Fibrinogen_a/b/g_C_1"/>
</dbReference>
<dbReference type="GO" id="GO:0005615">
    <property type="term" value="C:extracellular space"/>
    <property type="evidence" value="ECO:0007669"/>
    <property type="project" value="TreeGrafter"/>
</dbReference>
<sequence length="361" mass="41499">FVSGDSKTSTYAAQSSISHSVRLKWWKMAHRLIFLSILCGHLLYSGNCSAPIQSSANVAPFLTYLCDDDLLKSAVNKMEYLSLKLENYNLHIQNEFTAMKEQLLREVKTNLDLLDWKITTKCNEASNNVVAAPPTTKKPASCTEAMRQENGKYAESGVYELYLPEFLHHPFNVYCLRDPNGGEPWTIIQRRQSNDTDFYRGWFEYEHGFGDLNANFFLGLDKIHALTHSRSHELWFQLEDFQNEKRVAKYESFAIGNAQDKYELIALGKYSGTAGDSFSQHLGHEFTTKDNDNDKASDNCAVLFTGAWWYNSCHHSNLNGLYLGGKYPKSQRGQGVEWDSWYGNYYSLKYVHMAIRPKYYH</sequence>
<dbReference type="FunFam" id="3.90.215.10:FF:000001">
    <property type="entry name" value="Tenascin isoform 1"/>
    <property type="match status" value="1"/>
</dbReference>
<dbReference type="CDD" id="cd00087">
    <property type="entry name" value="FReD"/>
    <property type="match status" value="1"/>
</dbReference>
<feature type="domain" description="Fibrinogen C-terminal" evidence="3">
    <location>
        <begin position="133"/>
        <end position="359"/>
    </location>
</feature>
<dbReference type="InterPro" id="IPR002181">
    <property type="entry name" value="Fibrinogen_a/b/g_C_dom"/>
</dbReference>
<dbReference type="SMART" id="SM00186">
    <property type="entry name" value="FBG"/>
    <property type="match status" value="1"/>
</dbReference>
<dbReference type="Pfam" id="PF00147">
    <property type="entry name" value="Fibrinogen_C"/>
    <property type="match status" value="1"/>
</dbReference>
<feature type="non-terminal residue" evidence="4">
    <location>
        <position position="1"/>
    </location>
</feature>
<organism evidence="4">
    <name type="scientific">Bactrocera dorsalis</name>
    <name type="common">Oriental fruit fly</name>
    <name type="synonym">Dacus dorsalis</name>
    <dbReference type="NCBI Taxonomy" id="27457"/>
    <lineage>
        <taxon>Eukaryota</taxon>
        <taxon>Metazoa</taxon>
        <taxon>Ecdysozoa</taxon>
        <taxon>Arthropoda</taxon>
        <taxon>Hexapoda</taxon>
        <taxon>Insecta</taxon>
        <taxon>Pterygota</taxon>
        <taxon>Neoptera</taxon>
        <taxon>Endopterygota</taxon>
        <taxon>Diptera</taxon>
        <taxon>Brachycera</taxon>
        <taxon>Muscomorpha</taxon>
        <taxon>Tephritoidea</taxon>
        <taxon>Tephritidae</taxon>
        <taxon>Bactrocera</taxon>
        <taxon>Bactrocera</taxon>
    </lineage>
</organism>
<dbReference type="EMBL" id="GAKP01017183">
    <property type="protein sequence ID" value="JAC41769.1"/>
    <property type="molecule type" value="Transcribed_RNA"/>
</dbReference>